<dbReference type="PANTHER" id="PTHR46211">
    <property type="entry name" value="GLYCEROPHOSPHORYL DIESTER PHOSPHODIESTERASE"/>
    <property type="match status" value="1"/>
</dbReference>
<dbReference type="Pfam" id="PF03009">
    <property type="entry name" value="GDPD"/>
    <property type="match status" value="1"/>
</dbReference>
<dbReference type="InterPro" id="IPR017946">
    <property type="entry name" value="PLC-like_Pdiesterase_TIM-brl"/>
</dbReference>
<evidence type="ECO:0000313" key="3">
    <source>
        <dbReference type="Proteomes" id="UP000215509"/>
    </source>
</evidence>
<comment type="caution">
    <text evidence="2">The sequence shown here is derived from an EMBL/GenBank/DDBJ whole genome shotgun (WGS) entry which is preliminary data.</text>
</comment>
<dbReference type="GO" id="GO:0006629">
    <property type="term" value="P:lipid metabolic process"/>
    <property type="evidence" value="ECO:0007669"/>
    <property type="project" value="InterPro"/>
</dbReference>
<evidence type="ECO:0000259" key="1">
    <source>
        <dbReference type="PROSITE" id="PS51704"/>
    </source>
</evidence>
<reference evidence="2 3" key="1">
    <citation type="submission" date="2017-07" db="EMBL/GenBank/DDBJ databases">
        <title>Genome sequencing and assembly of Paenibacillus rigui.</title>
        <authorList>
            <person name="Mayilraj S."/>
        </authorList>
    </citation>
    <scope>NUCLEOTIDE SEQUENCE [LARGE SCALE GENOMIC DNA]</scope>
    <source>
        <strain evidence="2 3">JCM 16352</strain>
    </source>
</reference>
<accession>A0A229UQ35</accession>
<sequence>MMNLAHRGASHYAPENTLAAFYKGLDLGANGLETDLRRSKDGVIILHHDDRLDRTTNGTGHPSDYTWKQLQKLDAGSWFSDGYIGERLVCLDTFLQAFGRKPIHLALELKELGLEEEVLHALEKHEVTGNITITSFQDEILQAVRRVDGTIRLGHLVQHWDEQHLERLKAIGVIQICPRADAVSEEKVRLLKQQGFEVRAWKVNSEALMEHCLHCGIDGMTINFPDKLAEALRS</sequence>
<dbReference type="Gene3D" id="3.20.20.190">
    <property type="entry name" value="Phosphatidylinositol (PI) phosphodiesterase"/>
    <property type="match status" value="1"/>
</dbReference>
<name>A0A229UQ35_9BACL</name>
<dbReference type="EMBL" id="NMQW01000023">
    <property type="protein sequence ID" value="OXM85335.1"/>
    <property type="molecule type" value="Genomic_DNA"/>
</dbReference>
<proteinExistence type="predicted"/>
<dbReference type="PANTHER" id="PTHR46211:SF14">
    <property type="entry name" value="GLYCEROPHOSPHODIESTER PHOSPHODIESTERASE"/>
    <property type="match status" value="1"/>
</dbReference>
<dbReference type="InterPro" id="IPR030395">
    <property type="entry name" value="GP_PDE_dom"/>
</dbReference>
<dbReference type="GO" id="GO:0008081">
    <property type="term" value="F:phosphoric diester hydrolase activity"/>
    <property type="evidence" value="ECO:0007669"/>
    <property type="project" value="InterPro"/>
</dbReference>
<protein>
    <recommendedName>
        <fullName evidence="1">GP-PDE domain-containing protein</fullName>
    </recommendedName>
</protein>
<evidence type="ECO:0000313" key="2">
    <source>
        <dbReference type="EMBL" id="OXM85335.1"/>
    </source>
</evidence>
<organism evidence="2 3">
    <name type="scientific">Paenibacillus rigui</name>
    <dbReference type="NCBI Taxonomy" id="554312"/>
    <lineage>
        <taxon>Bacteria</taxon>
        <taxon>Bacillati</taxon>
        <taxon>Bacillota</taxon>
        <taxon>Bacilli</taxon>
        <taxon>Bacillales</taxon>
        <taxon>Paenibacillaceae</taxon>
        <taxon>Paenibacillus</taxon>
    </lineage>
</organism>
<dbReference type="RefSeq" id="WP_094016101.1">
    <property type="nucleotide sequence ID" value="NZ_NMQW01000023.1"/>
</dbReference>
<dbReference type="PROSITE" id="PS51704">
    <property type="entry name" value="GP_PDE"/>
    <property type="match status" value="1"/>
</dbReference>
<dbReference type="Proteomes" id="UP000215509">
    <property type="component" value="Unassembled WGS sequence"/>
</dbReference>
<feature type="domain" description="GP-PDE" evidence="1">
    <location>
        <begin position="1"/>
        <end position="232"/>
    </location>
</feature>
<dbReference type="OrthoDB" id="384721at2"/>
<gene>
    <name evidence="2" type="ORF">CF651_17270</name>
</gene>
<dbReference type="SUPFAM" id="SSF51695">
    <property type="entry name" value="PLC-like phosphodiesterases"/>
    <property type="match status" value="1"/>
</dbReference>
<dbReference type="AlphaFoldDB" id="A0A229UQ35"/>
<keyword evidence="3" id="KW-1185">Reference proteome</keyword>